<accession>A0A380W254</accession>
<reference evidence="2 3" key="1">
    <citation type="submission" date="2018-06" db="EMBL/GenBank/DDBJ databases">
        <authorList>
            <consortium name="Pathogen Informatics"/>
            <person name="Doyle S."/>
        </authorList>
    </citation>
    <scope>NUCLEOTIDE SEQUENCE [LARGE SCALE GENOMIC DNA]</scope>
    <source>
        <strain evidence="2 3">NCTC12722</strain>
    </source>
</reference>
<evidence type="ECO:0000313" key="3">
    <source>
        <dbReference type="Proteomes" id="UP000254343"/>
    </source>
</evidence>
<proteinExistence type="predicted"/>
<organism evidence="2 3">
    <name type="scientific">Afipia felis</name>
    <name type="common">Cat scratch disease bacillus</name>
    <dbReference type="NCBI Taxonomy" id="1035"/>
    <lineage>
        <taxon>Bacteria</taxon>
        <taxon>Pseudomonadati</taxon>
        <taxon>Pseudomonadota</taxon>
        <taxon>Alphaproteobacteria</taxon>
        <taxon>Hyphomicrobiales</taxon>
        <taxon>Nitrobacteraceae</taxon>
        <taxon>Afipia</taxon>
    </lineage>
</organism>
<name>A0A380W254_AFIFE</name>
<dbReference type="InterPro" id="IPR029063">
    <property type="entry name" value="SAM-dependent_MTases_sf"/>
</dbReference>
<dbReference type="Gene3D" id="3.40.50.150">
    <property type="entry name" value="Vaccinia Virus protein VP39"/>
    <property type="match status" value="1"/>
</dbReference>
<protein>
    <recommendedName>
        <fullName evidence="1">Methyltransferase type 11 domain-containing protein</fullName>
    </recommendedName>
</protein>
<dbReference type="GO" id="GO:0008757">
    <property type="term" value="F:S-adenosylmethionine-dependent methyltransferase activity"/>
    <property type="evidence" value="ECO:0007669"/>
    <property type="project" value="InterPro"/>
</dbReference>
<dbReference type="Pfam" id="PF08241">
    <property type="entry name" value="Methyltransf_11"/>
    <property type="match status" value="1"/>
</dbReference>
<evidence type="ECO:0000259" key="1">
    <source>
        <dbReference type="Pfam" id="PF08241"/>
    </source>
</evidence>
<gene>
    <name evidence="2" type="ORF">NCTC12722_00180</name>
</gene>
<dbReference type="InterPro" id="IPR013216">
    <property type="entry name" value="Methyltransf_11"/>
</dbReference>
<dbReference type="SUPFAM" id="SSF53335">
    <property type="entry name" value="S-adenosyl-L-methionine-dependent methyltransferases"/>
    <property type="match status" value="1"/>
</dbReference>
<dbReference type="Proteomes" id="UP000254343">
    <property type="component" value="Unassembled WGS sequence"/>
</dbReference>
<dbReference type="RefSeq" id="WP_002717805.1">
    <property type="nucleotide sequence ID" value="NZ_UFSI01000001.1"/>
</dbReference>
<dbReference type="OrthoDB" id="7260171at2"/>
<dbReference type="AlphaFoldDB" id="A0A380W254"/>
<feature type="domain" description="Methyltransferase type 11" evidence="1">
    <location>
        <begin position="88"/>
        <end position="138"/>
    </location>
</feature>
<evidence type="ECO:0000313" key="2">
    <source>
        <dbReference type="EMBL" id="SUU83021.1"/>
    </source>
</evidence>
<sequence length="230" mass="25290">MSGTVDDKYYQVIKPAGFAERLLIAAREKIYADFLAQMQPSHDSRIADIGISDVVTDGANVLERNYPHLANVTACGIGSAENFQRAFPAVHYRQIEPNAPLPFADNTFDIATANAVLEHVGSTVNQINFVRELARIARRVFISVPHRYFPVEHHTAIPLLHYNDRSFSAACALLGKSSWSDEANLILMTRAKLARLAAEAAPDIDAKIGTTGLNLGPFSSNLYLALKKRI</sequence>
<dbReference type="EMBL" id="UIGB01000001">
    <property type="protein sequence ID" value="SUU83021.1"/>
    <property type="molecule type" value="Genomic_DNA"/>
</dbReference>